<dbReference type="Pfam" id="PF01717">
    <property type="entry name" value="Meth_synt_2"/>
    <property type="match status" value="1"/>
</dbReference>
<dbReference type="SUPFAM" id="SSF51726">
    <property type="entry name" value="UROD/MetE-like"/>
    <property type="match status" value="1"/>
</dbReference>
<evidence type="ECO:0000313" key="2">
    <source>
        <dbReference type="EMBL" id="KKA23639.1"/>
    </source>
</evidence>
<dbReference type="AlphaFoldDB" id="A0A0F4YZI4"/>
<dbReference type="GO" id="GO:0003871">
    <property type="term" value="F:5-methyltetrahydropteroyltriglutamate-homocysteine S-methyltransferase activity"/>
    <property type="evidence" value="ECO:0007669"/>
    <property type="project" value="InterPro"/>
</dbReference>
<proteinExistence type="predicted"/>
<reference evidence="2 3" key="1">
    <citation type="submission" date="2015-04" db="EMBL/GenBank/DDBJ databases">
        <authorList>
            <person name="Heijne W.H."/>
            <person name="Fedorova N.D."/>
            <person name="Nierman W.C."/>
            <person name="Vollebregt A.W."/>
            <person name="Zhao Z."/>
            <person name="Wu L."/>
            <person name="Kumar M."/>
            <person name="Stam H."/>
            <person name="van den Berg M.A."/>
            <person name="Pel H.J."/>
        </authorList>
    </citation>
    <scope>NUCLEOTIDE SEQUENCE [LARGE SCALE GENOMIC DNA]</scope>
    <source>
        <strain evidence="2 3">CBS 393.64</strain>
    </source>
</reference>
<accession>A0A0F4YZI4</accession>
<dbReference type="CDD" id="cd03311">
    <property type="entry name" value="CIMS_C_terminal_like"/>
    <property type="match status" value="1"/>
</dbReference>
<dbReference type="RefSeq" id="XP_013330251.1">
    <property type="nucleotide sequence ID" value="XM_013474797.1"/>
</dbReference>
<dbReference type="GO" id="GO:0009086">
    <property type="term" value="P:methionine biosynthetic process"/>
    <property type="evidence" value="ECO:0007669"/>
    <property type="project" value="InterPro"/>
</dbReference>
<gene>
    <name evidence="2" type="ORF">T310_2317</name>
</gene>
<sequence length="402" mass="45502">MSATLHRNPPFRAEHLGSLLRTEALLKKRAEVNAGKAPKSELTAIEDQDIKDVVKLQKELGYSAITDGEYRRHMFWGSFFPGLEGFTQIDKPDPGMFRPYMPDVAAFMESKMEPGETVVCTGKIKHVGSTYVDQFKYLASLVPPEEVKNIKITLAAPNWYHMRYKEGVAYPKEVYSSDEEYFGDIAKAYQEELRILYEAGCRNVQYDDPNLAYFCSEKMIEGWFADPLNKGTPEDLLDKYIKLYNDCLANRPADLHVGVHLCRGNFVNSRHFSEGGYDRIATKLFKSLNVDTYYLEYDTPRAGGFEPLKELPKHKNVILGVVTSKFGTLEDKEEMKKRVLSAAEFIAAGNNETAQEALARCGVSPQCGFASHHEGNAINREDMIKKLKLVREIANDLWPGEP</sequence>
<keyword evidence="3" id="KW-1185">Reference proteome</keyword>
<comment type="caution">
    <text evidence="2">The sequence shown here is derived from an EMBL/GenBank/DDBJ whole genome shotgun (WGS) entry which is preliminary data.</text>
</comment>
<organism evidence="2 3">
    <name type="scientific">Rasamsonia emersonii (strain ATCC 16479 / CBS 393.64 / IMI 116815)</name>
    <dbReference type="NCBI Taxonomy" id="1408163"/>
    <lineage>
        <taxon>Eukaryota</taxon>
        <taxon>Fungi</taxon>
        <taxon>Dikarya</taxon>
        <taxon>Ascomycota</taxon>
        <taxon>Pezizomycotina</taxon>
        <taxon>Eurotiomycetes</taxon>
        <taxon>Eurotiomycetidae</taxon>
        <taxon>Eurotiales</taxon>
        <taxon>Trichocomaceae</taxon>
        <taxon>Rasamsonia</taxon>
    </lineage>
</organism>
<evidence type="ECO:0000313" key="3">
    <source>
        <dbReference type="Proteomes" id="UP000053958"/>
    </source>
</evidence>
<dbReference type="GeneID" id="25314668"/>
<dbReference type="InterPro" id="IPR002629">
    <property type="entry name" value="Met_Synth_C/arc"/>
</dbReference>
<dbReference type="OrthoDB" id="7772923at2759"/>
<dbReference type="STRING" id="1408163.A0A0F4YZI4"/>
<evidence type="ECO:0000259" key="1">
    <source>
        <dbReference type="Pfam" id="PF01717"/>
    </source>
</evidence>
<feature type="domain" description="Cobalamin-independent methionine synthase MetE C-terminal/archaeal" evidence="1">
    <location>
        <begin position="180"/>
        <end position="394"/>
    </location>
</feature>
<dbReference type="Proteomes" id="UP000053958">
    <property type="component" value="Unassembled WGS sequence"/>
</dbReference>
<protein>
    <submittedName>
        <fullName evidence="2">Methionine synthase, vitamin-B12 independent</fullName>
    </submittedName>
</protein>
<dbReference type="PANTHER" id="PTHR43844:SF2">
    <property type="entry name" value="SYNTHASE, VITAMIN-B12 INDEPENDENT, PUTATIVE (AFU_ORTHOLOGUE AFUA_3G12060)-RELATED"/>
    <property type="match status" value="1"/>
</dbReference>
<dbReference type="PANTHER" id="PTHR43844">
    <property type="entry name" value="METHIONINE SYNTHASE"/>
    <property type="match status" value="1"/>
</dbReference>
<dbReference type="GO" id="GO:0008270">
    <property type="term" value="F:zinc ion binding"/>
    <property type="evidence" value="ECO:0007669"/>
    <property type="project" value="InterPro"/>
</dbReference>
<dbReference type="Gene3D" id="3.20.20.210">
    <property type="match status" value="1"/>
</dbReference>
<dbReference type="EMBL" id="LASV01000092">
    <property type="protein sequence ID" value="KKA23639.1"/>
    <property type="molecule type" value="Genomic_DNA"/>
</dbReference>
<name>A0A0F4YZI4_RASE3</name>
<dbReference type="InterPro" id="IPR038071">
    <property type="entry name" value="UROD/MetE-like_sf"/>
</dbReference>